<evidence type="ECO:0000256" key="3">
    <source>
        <dbReference type="ARBA" id="ARBA00012824"/>
    </source>
</evidence>
<reference evidence="8" key="1">
    <citation type="submission" date="2020-05" db="EMBL/GenBank/DDBJ databases">
        <authorList>
            <person name="Chiriac C."/>
            <person name="Salcher M."/>
            <person name="Ghai R."/>
            <person name="Kavagutti S V."/>
        </authorList>
    </citation>
    <scope>NUCLEOTIDE SEQUENCE</scope>
</reference>
<dbReference type="EMBL" id="CAEZTM010000019">
    <property type="protein sequence ID" value="CAB4568695.1"/>
    <property type="molecule type" value="Genomic_DNA"/>
</dbReference>
<proteinExistence type="inferred from homology"/>
<evidence type="ECO:0000313" key="8">
    <source>
        <dbReference type="EMBL" id="CAB4568695.1"/>
    </source>
</evidence>
<dbReference type="Pfam" id="PF00425">
    <property type="entry name" value="Chorismate_bind"/>
    <property type="match status" value="1"/>
</dbReference>
<keyword evidence="4" id="KW-0413">Isomerase</keyword>
<feature type="region of interest" description="Disordered" evidence="6">
    <location>
        <begin position="88"/>
        <end position="111"/>
    </location>
</feature>
<protein>
    <recommendedName>
        <fullName evidence="3">isochorismate synthase</fullName>
        <ecNumber evidence="3">5.4.4.2</ecNumber>
    </recommendedName>
    <alternativeName>
        <fullName evidence="5">Isochorismate mutase</fullName>
    </alternativeName>
</protein>
<evidence type="ECO:0000256" key="1">
    <source>
        <dbReference type="ARBA" id="ARBA00000799"/>
    </source>
</evidence>
<accession>A0A6J6E0I1</accession>
<organism evidence="8">
    <name type="scientific">freshwater metagenome</name>
    <dbReference type="NCBI Taxonomy" id="449393"/>
    <lineage>
        <taxon>unclassified sequences</taxon>
        <taxon>metagenomes</taxon>
        <taxon>ecological metagenomes</taxon>
    </lineage>
</organism>
<evidence type="ECO:0000256" key="2">
    <source>
        <dbReference type="ARBA" id="ARBA00005297"/>
    </source>
</evidence>
<name>A0A6J6E0I1_9ZZZZ</name>
<dbReference type="InterPro" id="IPR015890">
    <property type="entry name" value="Chorismate_C"/>
</dbReference>
<dbReference type="PANTHER" id="PTHR42839">
    <property type="entry name" value="ISOCHORISMATE SYNTHASE ENTC"/>
    <property type="match status" value="1"/>
</dbReference>
<evidence type="ECO:0000256" key="4">
    <source>
        <dbReference type="ARBA" id="ARBA00023235"/>
    </source>
</evidence>
<dbReference type="EC" id="5.4.4.2" evidence="3"/>
<comment type="catalytic activity">
    <reaction evidence="1">
        <text>chorismate = isochorismate</text>
        <dbReference type="Rhea" id="RHEA:18985"/>
        <dbReference type="ChEBI" id="CHEBI:29748"/>
        <dbReference type="ChEBI" id="CHEBI:29780"/>
        <dbReference type="EC" id="5.4.4.2"/>
    </reaction>
</comment>
<evidence type="ECO:0000256" key="5">
    <source>
        <dbReference type="ARBA" id="ARBA00041564"/>
    </source>
</evidence>
<dbReference type="InterPro" id="IPR005801">
    <property type="entry name" value="ADC_synthase"/>
</dbReference>
<gene>
    <name evidence="8" type="ORF">UFOPK1684_00574</name>
</gene>
<dbReference type="InterPro" id="IPR004561">
    <property type="entry name" value="IsoChor_synthase"/>
</dbReference>
<dbReference type="PANTHER" id="PTHR42839:SF2">
    <property type="entry name" value="ISOCHORISMATE SYNTHASE ENTC"/>
    <property type="match status" value="1"/>
</dbReference>
<feature type="domain" description="Chorismate-utilising enzyme C-terminal" evidence="7">
    <location>
        <begin position="121"/>
        <end position="371"/>
    </location>
</feature>
<comment type="similarity">
    <text evidence="2">Belongs to the isochorismate synthase family.</text>
</comment>
<dbReference type="AlphaFoldDB" id="A0A6J6E0I1"/>
<sequence length="384" mass="40703">MQRRGHGLVGLGTALTLTFRGPDRFREASAAWRTLVAQARVDDPVNEPGTGLVCMGTFAFADDSRHESVLVIPRVVIGRHHGKSWRTDISLDGEAHPSPHSKRSAPPQLEPLTWGPGLLGEDDYLGAVEAVIAQVQEGVADKVVLARDLVAHAPGVQDWRQALNRLADAYPDCTTFAIDGLVGSTPETLAVVHGGRLSIRVLAGSTARGDSPAADRARAEALATSSKDNDEHRFAVNSVVQALEPITPHSAADEQPFTLKLANVWHLATDIEATLPSGVTSLEVVGAIHPSAAVAGSPRTLALEIIRQSEPFDRGRYAGPVGWMDASGDGEWSIALRCAQWSPEGTITAYAGAGIVADSEPASELLETRLKFRPVLGAFGPQGD</sequence>
<dbReference type="Gene3D" id="3.60.120.10">
    <property type="entry name" value="Anthranilate synthase"/>
    <property type="match status" value="1"/>
</dbReference>
<evidence type="ECO:0000259" key="7">
    <source>
        <dbReference type="Pfam" id="PF00425"/>
    </source>
</evidence>
<dbReference type="GO" id="GO:0008909">
    <property type="term" value="F:isochorismate synthase activity"/>
    <property type="evidence" value="ECO:0007669"/>
    <property type="project" value="UniProtKB-EC"/>
</dbReference>
<evidence type="ECO:0000256" key="6">
    <source>
        <dbReference type="SAM" id="MobiDB-lite"/>
    </source>
</evidence>
<dbReference type="SUPFAM" id="SSF56322">
    <property type="entry name" value="ADC synthase"/>
    <property type="match status" value="1"/>
</dbReference>
<dbReference type="NCBIfam" id="TIGR00543">
    <property type="entry name" value="isochor_syn"/>
    <property type="match status" value="1"/>
</dbReference>